<evidence type="ECO:0000259" key="12">
    <source>
        <dbReference type="PROSITE" id="PS50146"/>
    </source>
</evidence>
<dbReference type="AlphaFoldDB" id="A0A193LDG9"/>
<dbReference type="InterPro" id="IPR001206">
    <property type="entry name" value="Diacylglycerol_kinase_cat_dom"/>
</dbReference>
<evidence type="ECO:0000313" key="14">
    <source>
        <dbReference type="Proteomes" id="UP000092695"/>
    </source>
</evidence>
<dbReference type="PANTHER" id="PTHR12358:SF106">
    <property type="entry name" value="LIPID KINASE YEGS"/>
    <property type="match status" value="1"/>
</dbReference>
<keyword evidence="6" id="KW-0418">Kinase</keyword>
<dbReference type="InterPro" id="IPR016064">
    <property type="entry name" value="NAD/diacylglycerol_kinase_sf"/>
</dbReference>
<dbReference type="PROSITE" id="PS50146">
    <property type="entry name" value="DAGK"/>
    <property type="match status" value="1"/>
</dbReference>
<keyword evidence="2" id="KW-0444">Lipid biosynthesis</keyword>
<evidence type="ECO:0000256" key="11">
    <source>
        <dbReference type="ARBA" id="ARBA00023264"/>
    </source>
</evidence>
<evidence type="ECO:0000256" key="3">
    <source>
        <dbReference type="ARBA" id="ARBA00022679"/>
    </source>
</evidence>
<dbReference type="Gene3D" id="3.40.50.10330">
    <property type="entry name" value="Probable inorganic polyphosphate/atp-NAD kinase, domain 1"/>
    <property type="match status" value="1"/>
</dbReference>
<dbReference type="PANTHER" id="PTHR12358">
    <property type="entry name" value="SPHINGOSINE KINASE"/>
    <property type="match status" value="1"/>
</dbReference>
<feature type="domain" description="DAGKc" evidence="12">
    <location>
        <begin position="1"/>
        <end position="138"/>
    </location>
</feature>
<protein>
    <recommendedName>
        <fullName evidence="12">DAGKc domain-containing protein</fullName>
    </recommendedName>
</protein>
<keyword evidence="3" id="KW-0808">Transferase</keyword>
<keyword evidence="10" id="KW-0594">Phospholipid biosynthesis</keyword>
<keyword evidence="14" id="KW-1185">Reference proteome</keyword>
<dbReference type="EMBL" id="CP016268">
    <property type="protein sequence ID" value="ANO50429.1"/>
    <property type="molecule type" value="Genomic_DNA"/>
</dbReference>
<keyword evidence="7" id="KW-0067">ATP-binding</keyword>
<evidence type="ECO:0000256" key="9">
    <source>
        <dbReference type="ARBA" id="ARBA00023098"/>
    </source>
</evidence>
<dbReference type="Pfam" id="PF00781">
    <property type="entry name" value="DAGK_cat"/>
    <property type="match status" value="1"/>
</dbReference>
<dbReference type="NCBIfam" id="TIGR00147">
    <property type="entry name" value="YegS/Rv2252/BmrU family lipid kinase"/>
    <property type="match status" value="1"/>
</dbReference>
<evidence type="ECO:0000256" key="10">
    <source>
        <dbReference type="ARBA" id="ARBA00023209"/>
    </source>
</evidence>
<keyword evidence="5" id="KW-0547">Nucleotide-binding</keyword>
<evidence type="ECO:0000256" key="4">
    <source>
        <dbReference type="ARBA" id="ARBA00022723"/>
    </source>
</evidence>
<dbReference type="InterPro" id="IPR017438">
    <property type="entry name" value="ATP-NAD_kinase_N"/>
</dbReference>
<dbReference type="SUPFAM" id="SSF111331">
    <property type="entry name" value="NAD kinase/diacylglycerol kinase-like"/>
    <property type="match status" value="1"/>
</dbReference>
<comment type="cofactor">
    <cofactor evidence="1">
        <name>Mg(2+)</name>
        <dbReference type="ChEBI" id="CHEBI:18420"/>
    </cofactor>
</comment>
<dbReference type="InterPro" id="IPR045540">
    <property type="entry name" value="YegS/DAGK_C"/>
</dbReference>
<dbReference type="GO" id="GO:0008654">
    <property type="term" value="P:phospholipid biosynthetic process"/>
    <property type="evidence" value="ECO:0007669"/>
    <property type="project" value="UniProtKB-KW"/>
</dbReference>
<evidence type="ECO:0000313" key="13">
    <source>
        <dbReference type="EMBL" id="ANO50429.1"/>
    </source>
</evidence>
<dbReference type="Gene3D" id="2.60.200.40">
    <property type="match status" value="1"/>
</dbReference>
<keyword evidence="4" id="KW-0479">Metal-binding</keyword>
<keyword evidence="9" id="KW-0443">Lipid metabolism</keyword>
<evidence type="ECO:0000256" key="8">
    <source>
        <dbReference type="ARBA" id="ARBA00022842"/>
    </source>
</evidence>
<dbReference type="SMART" id="SM00046">
    <property type="entry name" value="DAGKc"/>
    <property type="match status" value="1"/>
</dbReference>
<evidence type="ECO:0000256" key="2">
    <source>
        <dbReference type="ARBA" id="ARBA00022516"/>
    </source>
</evidence>
<dbReference type="Pfam" id="PF19279">
    <property type="entry name" value="YegS_C"/>
    <property type="match status" value="1"/>
</dbReference>
<name>A0A193LDG9_9GAMM</name>
<dbReference type="GO" id="GO:0004143">
    <property type="term" value="F:ATP-dependent diacylglycerol kinase activity"/>
    <property type="evidence" value="ECO:0007669"/>
    <property type="project" value="TreeGrafter"/>
</dbReference>
<keyword evidence="8" id="KW-0460">Magnesium</keyword>
<dbReference type="InterPro" id="IPR050187">
    <property type="entry name" value="Lipid_Phosphate_FormReg"/>
</dbReference>
<proteinExistence type="predicted"/>
<sequence length="299" mass="31793">MPMPSVPLIFNPVAGRGRAVRQMASVHDELKRLGVPVTMESSTAPGHIEKRVRQLAEAGHRAVIVAGGDGSIHEAVNGLLACDSKTALGVIPLGTGNDFAKANAIPEHANDAAELLADRLSGETPTRTVDVGRLNGRYFANGAGIGFDAKVSAIAASIRLPIGDLVYLLAVMRGLISGVATPHMKITFDDQCIEGRFTLANFSNGQWVGGMFPIAPMARINDGLLDLVYAEALSRRRILRLVPTLLKGEHMREAEVHHVPITSCHVHASSAVPAHLDGENLPPQTDFEIDLLPGALNLI</sequence>
<evidence type="ECO:0000256" key="6">
    <source>
        <dbReference type="ARBA" id="ARBA00022777"/>
    </source>
</evidence>
<accession>A0A193LDG9</accession>
<dbReference type="GO" id="GO:0046872">
    <property type="term" value="F:metal ion binding"/>
    <property type="evidence" value="ECO:0007669"/>
    <property type="project" value="UniProtKB-KW"/>
</dbReference>
<evidence type="ECO:0000256" key="7">
    <source>
        <dbReference type="ARBA" id="ARBA00022840"/>
    </source>
</evidence>
<dbReference type="GO" id="GO:0005524">
    <property type="term" value="F:ATP binding"/>
    <property type="evidence" value="ECO:0007669"/>
    <property type="project" value="UniProtKB-KW"/>
</dbReference>
<dbReference type="KEGG" id="woc:BA177_03695"/>
<dbReference type="OrthoDB" id="142078at2"/>
<evidence type="ECO:0000256" key="1">
    <source>
        <dbReference type="ARBA" id="ARBA00001946"/>
    </source>
</evidence>
<organism evidence="13 14">
    <name type="scientific">Woeseia oceani</name>
    <dbReference type="NCBI Taxonomy" id="1548547"/>
    <lineage>
        <taxon>Bacteria</taxon>
        <taxon>Pseudomonadati</taxon>
        <taxon>Pseudomonadota</taxon>
        <taxon>Gammaproteobacteria</taxon>
        <taxon>Woeseiales</taxon>
        <taxon>Woeseiaceae</taxon>
        <taxon>Woeseia</taxon>
    </lineage>
</organism>
<dbReference type="GO" id="GO:0005886">
    <property type="term" value="C:plasma membrane"/>
    <property type="evidence" value="ECO:0007669"/>
    <property type="project" value="TreeGrafter"/>
</dbReference>
<reference evidence="13 14" key="1">
    <citation type="submission" date="2016-06" db="EMBL/GenBank/DDBJ databases">
        <title>Complete genome sequence of a deep-branching marine Gamma Proteobacterium Woeseia oceani type strain XK5.</title>
        <authorList>
            <person name="Mu D."/>
            <person name="Du Z."/>
        </authorList>
    </citation>
    <scope>NUCLEOTIDE SEQUENCE [LARGE SCALE GENOMIC DNA]</scope>
    <source>
        <strain evidence="13 14">XK5</strain>
    </source>
</reference>
<keyword evidence="11" id="KW-1208">Phospholipid metabolism</keyword>
<evidence type="ECO:0000256" key="5">
    <source>
        <dbReference type="ARBA" id="ARBA00022741"/>
    </source>
</evidence>
<dbReference type="InterPro" id="IPR005218">
    <property type="entry name" value="Diacylglycerol/lipid_kinase"/>
</dbReference>
<gene>
    <name evidence="13" type="ORF">BA177_03695</name>
</gene>
<dbReference type="Proteomes" id="UP000092695">
    <property type="component" value="Chromosome"/>
</dbReference>
<dbReference type="STRING" id="1548547.BA177_03695"/>